<proteinExistence type="predicted"/>
<dbReference type="EMBL" id="KB008070">
    <property type="protein sequence ID" value="ELR14139.1"/>
    <property type="molecule type" value="Genomic_DNA"/>
</dbReference>
<dbReference type="RefSeq" id="XP_004336152.1">
    <property type="nucleotide sequence ID" value="XM_004336104.1"/>
</dbReference>
<feature type="compositionally biased region" description="Polar residues" evidence="1">
    <location>
        <begin position="32"/>
        <end position="41"/>
    </location>
</feature>
<dbReference type="GeneID" id="14914719"/>
<keyword evidence="3" id="KW-1185">Reference proteome</keyword>
<name>L8GMV4_ACACF</name>
<sequence length="123" mass="13601">MENNDNTADRPSKRKREDAGFTPDADAGAVTQDKQQQQVLPSQDLLEQMATQDDNHPPASGDQDVTNEAIGRALEAYIAKLRAYSAVICESDTSRENKLAWVDTLVGLYTDLKDWYGPVCDDP</sequence>
<organism evidence="2 3">
    <name type="scientific">Acanthamoeba castellanii (strain ATCC 30010 / Neff)</name>
    <dbReference type="NCBI Taxonomy" id="1257118"/>
    <lineage>
        <taxon>Eukaryota</taxon>
        <taxon>Amoebozoa</taxon>
        <taxon>Discosea</taxon>
        <taxon>Longamoebia</taxon>
        <taxon>Centramoebida</taxon>
        <taxon>Acanthamoebidae</taxon>
        <taxon>Acanthamoeba</taxon>
    </lineage>
</organism>
<dbReference type="Proteomes" id="UP000011083">
    <property type="component" value="Unassembled WGS sequence"/>
</dbReference>
<feature type="region of interest" description="Disordered" evidence="1">
    <location>
        <begin position="1"/>
        <end position="67"/>
    </location>
</feature>
<evidence type="ECO:0000313" key="3">
    <source>
        <dbReference type="Proteomes" id="UP000011083"/>
    </source>
</evidence>
<evidence type="ECO:0000313" key="2">
    <source>
        <dbReference type="EMBL" id="ELR14139.1"/>
    </source>
</evidence>
<dbReference type="KEGG" id="acan:ACA1_131200"/>
<evidence type="ECO:0000256" key="1">
    <source>
        <dbReference type="SAM" id="MobiDB-lite"/>
    </source>
</evidence>
<dbReference type="AlphaFoldDB" id="L8GMV4"/>
<reference evidence="2 3" key="1">
    <citation type="journal article" date="2013" name="Genome Biol.">
        <title>Genome of Acanthamoeba castellanii highlights extensive lateral gene transfer and early evolution of tyrosine kinase signaling.</title>
        <authorList>
            <person name="Clarke M."/>
            <person name="Lohan A.J."/>
            <person name="Liu B."/>
            <person name="Lagkouvardos I."/>
            <person name="Roy S."/>
            <person name="Zafar N."/>
            <person name="Bertelli C."/>
            <person name="Schilde C."/>
            <person name="Kianianmomeni A."/>
            <person name="Burglin T.R."/>
            <person name="Frech C."/>
            <person name="Turcotte B."/>
            <person name="Kopec K.O."/>
            <person name="Synnott J.M."/>
            <person name="Choo C."/>
            <person name="Paponov I."/>
            <person name="Finkler A."/>
            <person name="Soon Heng Tan C."/>
            <person name="Hutchins A.P."/>
            <person name="Weinmeier T."/>
            <person name="Rattei T."/>
            <person name="Chu J.S."/>
            <person name="Gimenez G."/>
            <person name="Irimia M."/>
            <person name="Rigden D.J."/>
            <person name="Fitzpatrick D.A."/>
            <person name="Lorenzo-Morales J."/>
            <person name="Bateman A."/>
            <person name="Chiu C.H."/>
            <person name="Tang P."/>
            <person name="Hegemann P."/>
            <person name="Fromm H."/>
            <person name="Raoult D."/>
            <person name="Greub G."/>
            <person name="Miranda-Saavedra D."/>
            <person name="Chen N."/>
            <person name="Nash P."/>
            <person name="Ginger M.L."/>
            <person name="Horn M."/>
            <person name="Schaap P."/>
            <person name="Caler L."/>
            <person name="Loftus B."/>
        </authorList>
    </citation>
    <scope>NUCLEOTIDE SEQUENCE [LARGE SCALE GENOMIC DNA]</scope>
    <source>
        <strain evidence="2 3">Neff</strain>
    </source>
</reference>
<gene>
    <name evidence="2" type="ORF">ACA1_131200</name>
</gene>
<accession>L8GMV4</accession>
<feature type="compositionally biased region" description="Basic and acidic residues" evidence="1">
    <location>
        <begin position="7"/>
        <end position="19"/>
    </location>
</feature>
<protein>
    <submittedName>
        <fullName evidence="2">Uncharacterized protein</fullName>
    </submittedName>
</protein>
<dbReference type="VEuPathDB" id="AmoebaDB:ACA1_131200"/>